<keyword evidence="1" id="KW-0001">2Fe-2S</keyword>
<proteinExistence type="predicted"/>
<sequence length="467" mass="52008">MTSSGKPDRAARKLAFSGYHNRPAEGADTFLTAVGPGTPCGEYMRRFWHPFMLASELDDLPVPVRLLGEDLVVFRDRSGRLGLLHRYCIHRGVSLEFGIIAEQGIRCCYHGWHFDIDGTVLETPAEPSTSRIRHDFCQGAYRVVERHGLLFAYMGPPGETPEFPLYDTFAFEDDKLAPFKMNVPCNWLQITENACDPIHNAFLHAIVSGQQFAPAFKVMPALDFLRTPQGFLSMATRKVGEFVFLRAGEIIFPNVAQFPTGTNPVREESVLGHPTLTRWAVPLDDYHSLYIGAVHINPYSRARSERLEDYGVDKLPFIGQTADRPYHERQLEPGDYDAMVSPGPIVNRSNEHLGTADRGVVQFRRMLAAAIKAVQAGQAPELPRLPEHGRPVVTYAHETVLRLPHGNALADQKAVAEFGARAAQVFIDLDMRASVERNARAADKIRNALDEFCMREAASQAGQEAAT</sequence>
<dbReference type="InterPro" id="IPR015881">
    <property type="entry name" value="ARHD_Rieske_2Fe_2S"/>
</dbReference>
<dbReference type="SUPFAM" id="SSF50022">
    <property type="entry name" value="ISP domain"/>
    <property type="match status" value="1"/>
</dbReference>
<evidence type="ECO:0000256" key="5">
    <source>
        <dbReference type="ARBA" id="ARBA00023014"/>
    </source>
</evidence>
<evidence type="ECO:0000256" key="4">
    <source>
        <dbReference type="ARBA" id="ARBA00023004"/>
    </source>
</evidence>
<dbReference type="InterPro" id="IPR045623">
    <property type="entry name" value="LigXa_C"/>
</dbReference>
<dbReference type="OrthoDB" id="9769355at2"/>
<dbReference type="InterPro" id="IPR017941">
    <property type="entry name" value="Rieske_2Fe-2S"/>
</dbReference>
<dbReference type="CDD" id="cd03479">
    <property type="entry name" value="Rieske_RO_Alpha_PhDO_like"/>
    <property type="match status" value="1"/>
</dbReference>
<dbReference type="Gene3D" id="2.102.10.10">
    <property type="entry name" value="Rieske [2Fe-2S] iron-sulphur domain"/>
    <property type="match status" value="1"/>
</dbReference>
<dbReference type="PANTHER" id="PTHR21266">
    <property type="entry name" value="IRON-SULFUR DOMAIN CONTAINING PROTEIN"/>
    <property type="match status" value="1"/>
</dbReference>
<organism evidence="7 8">
    <name type="scientific">Pigmentiphaga humi</name>
    <dbReference type="NCBI Taxonomy" id="2478468"/>
    <lineage>
        <taxon>Bacteria</taxon>
        <taxon>Pseudomonadati</taxon>
        <taxon>Pseudomonadota</taxon>
        <taxon>Betaproteobacteria</taxon>
        <taxon>Burkholderiales</taxon>
        <taxon>Alcaligenaceae</taxon>
        <taxon>Pigmentiphaga</taxon>
    </lineage>
</organism>
<dbReference type="AlphaFoldDB" id="A0A3P4B424"/>
<reference evidence="7 8" key="1">
    <citation type="submission" date="2018-10" db="EMBL/GenBank/DDBJ databases">
        <authorList>
            <person name="Criscuolo A."/>
        </authorList>
    </citation>
    <scope>NUCLEOTIDE SEQUENCE [LARGE SCALE GENOMIC DNA]</scope>
    <source>
        <strain evidence="7">DnA1</strain>
    </source>
</reference>
<accession>A0A3P4B424</accession>
<keyword evidence="2" id="KW-0479">Metal-binding</keyword>
<keyword evidence="7" id="KW-0223">Dioxygenase</keyword>
<dbReference type="RefSeq" id="WP_160142304.1">
    <property type="nucleotide sequence ID" value="NZ_UWPJ01000024.1"/>
</dbReference>
<dbReference type="PROSITE" id="PS51296">
    <property type="entry name" value="RIESKE"/>
    <property type="match status" value="1"/>
</dbReference>
<dbReference type="Gene3D" id="3.90.380.10">
    <property type="entry name" value="Naphthalene 1,2-dioxygenase Alpha Subunit, Chain A, domain 1"/>
    <property type="match status" value="1"/>
</dbReference>
<keyword evidence="8" id="KW-1185">Reference proteome</keyword>
<evidence type="ECO:0000313" key="7">
    <source>
        <dbReference type="EMBL" id="VCU71047.1"/>
    </source>
</evidence>
<dbReference type="GO" id="GO:0051537">
    <property type="term" value="F:2 iron, 2 sulfur cluster binding"/>
    <property type="evidence" value="ECO:0007669"/>
    <property type="project" value="UniProtKB-KW"/>
</dbReference>
<keyword evidence="4" id="KW-0408">Iron</keyword>
<evidence type="ECO:0000313" key="8">
    <source>
        <dbReference type="Proteomes" id="UP000277294"/>
    </source>
</evidence>
<evidence type="ECO:0000256" key="3">
    <source>
        <dbReference type="ARBA" id="ARBA00023002"/>
    </source>
</evidence>
<dbReference type="InterPro" id="IPR036922">
    <property type="entry name" value="Rieske_2Fe-2S_sf"/>
</dbReference>
<evidence type="ECO:0000259" key="6">
    <source>
        <dbReference type="PROSITE" id="PS51296"/>
    </source>
</evidence>
<feature type="domain" description="Rieske" evidence="6">
    <location>
        <begin position="48"/>
        <end position="143"/>
    </location>
</feature>
<dbReference type="PROSITE" id="PS00570">
    <property type="entry name" value="RING_HYDROXYL_ALPHA"/>
    <property type="match status" value="1"/>
</dbReference>
<dbReference type="Proteomes" id="UP000277294">
    <property type="component" value="Unassembled WGS sequence"/>
</dbReference>
<dbReference type="EC" id="1.14.12.-" evidence="7"/>
<evidence type="ECO:0000256" key="1">
    <source>
        <dbReference type="ARBA" id="ARBA00022714"/>
    </source>
</evidence>
<evidence type="ECO:0000256" key="2">
    <source>
        <dbReference type="ARBA" id="ARBA00022723"/>
    </source>
</evidence>
<dbReference type="Pfam" id="PF00355">
    <property type="entry name" value="Rieske"/>
    <property type="match status" value="1"/>
</dbReference>
<protein>
    <submittedName>
        <fullName evidence="7">Phenoxybenzoate dioxygenase subunit alpha</fullName>
        <ecNumber evidence="7">1.14.12.-</ecNumber>
    </submittedName>
</protein>
<gene>
    <name evidence="7" type="primary">pobA_9</name>
    <name evidence="7" type="ORF">PIGHUM_03127</name>
</gene>
<dbReference type="Pfam" id="PF19301">
    <property type="entry name" value="LigXa_C"/>
    <property type="match status" value="1"/>
</dbReference>
<dbReference type="PANTHER" id="PTHR21266:SF59">
    <property type="entry name" value="BLR4922 PROTEIN"/>
    <property type="match status" value="1"/>
</dbReference>
<dbReference type="SUPFAM" id="SSF55961">
    <property type="entry name" value="Bet v1-like"/>
    <property type="match status" value="1"/>
</dbReference>
<keyword evidence="3 7" id="KW-0560">Oxidoreductase</keyword>
<dbReference type="InterPro" id="IPR050584">
    <property type="entry name" value="Cholesterol_7-desaturase"/>
</dbReference>
<dbReference type="GO" id="GO:0005506">
    <property type="term" value="F:iron ion binding"/>
    <property type="evidence" value="ECO:0007669"/>
    <property type="project" value="InterPro"/>
</dbReference>
<name>A0A3P4B424_9BURK</name>
<dbReference type="EMBL" id="UWPJ01000024">
    <property type="protein sequence ID" value="VCU71047.1"/>
    <property type="molecule type" value="Genomic_DNA"/>
</dbReference>
<keyword evidence="5" id="KW-0411">Iron-sulfur</keyword>
<dbReference type="GO" id="GO:0051213">
    <property type="term" value="F:dioxygenase activity"/>
    <property type="evidence" value="ECO:0007669"/>
    <property type="project" value="UniProtKB-KW"/>
</dbReference>
<dbReference type="CDD" id="cd08878">
    <property type="entry name" value="RHO_alpha_C_DMO-like"/>
    <property type="match status" value="1"/>
</dbReference>